<keyword evidence="3" id="KW-1185">Reference proteome</keyword>
<gene>
    <name evidence="2" type="ORF">QQS21_007316</name>
</gene>
<dbReference type="InterPro" id="IPR040632">
    <property type="entry name" value="Sulfotransfer_4"/>
</dbReference>
<dbReference type="PANTHER" id="PTHR36978:SF3">
    <property type="entry name" value="P-LOOP CONTAINING NUCLEOSIDE TRIPHOSPHATE HYDROLASE PROTEIN"/>
    <property type="match status" value="1"/>
</dbReference>
<dbReference type="InterPro" id="IPR027417">
    <property type="entry name" value="P-loop_NTPase"/>
</dbReference>
<dbReference type="PANTHER" id="PTHR36978">
    <property type="entry name" value="P-LOOP CONTAINING NUCLEOTIDE TRIPHOSPHATE HYDROLASE"/>
    <property type="match status" value="1"/>
</dbReference>
<dbReference type="AlphaFoldDB" id="A0AAJ0FXH0"/>
<reference evidence="2" key="1">
    <citation type="submission" date="2023-06" db="EMBL/GenBank/DDBJ databases">
        <title>Conoideocrella luteorostrata (Hypocreales: Clavicipitaceae), a potential biocontrol fungus for elongate hemlock scale in United States Christmas tree production areas.</title>
        <authorList>
            <person name="Barrett H."/>
            <person name="Lovett B."/>
            <person name="Macias A.M."/>
            <person name="Stajich J.E."/>
            <person name="Kasson M.T."/>
        </authorList>
    </citation>
    <scope>NUCLEOTIDE SEQUENCE</scope>
    <source>
        <strain evidence="2">ARSEF 14590</strain>
    </source>
</reference>
<keyword evidence="1" id="KW-0472">Membrane</keyword>
<keyword evidence="1" id="KW-0812">Transmembrane</keyword>
<protein>
    <recommendedName>
        <fullName evidence="4">NAD dependent epimerase/dehydratase</fullName>
    </recommendedName>
</protein>
<evidence type="ECO:0000256" key="1">
    <source>
        <dbReference type="SAM" id="Phobius"/>
    </source>
</evidence>
<proteinExistence type="predicted"/>
<sequence>MGQGPSQPKAGTTFRVIGAGMSRTGTKSFAEALTIALDAPVHDAGVQSLAGSAHQRKAWSELMRLAPVATTHADEKQVDALLAKLMEGYCATVDGPSNLLTPELLRVFPDAIVIATTRDSSSWYRSLRLMNSMTDPWYVHVVVYWIPVLGNFHRYMRELLGMYAWRFGRRELLITDLARHEEQLREVVPPDRLFFYNCRDGWQPLCKILGVPVPQQPFPHHNKPDDAIRVFRGLMIYGLSLWAAVLGATSLAGYVVWNKAMK</sequence>
<organism evidence="2 3">
    <name type="scientific">Conoideocrella luteorostrata</name>
    <dbReference type="NCBI Taxonomy" id="1105319"/>
    <lineage>
        <taxon>Eukaryota</taxon>
        <taxon>Fungi</taxon>
        <taxon>Dikarya</taxon>
        <taxon>Ascomycota</taxon>
        <taxon>Pezizomycotina</taxon>
        <taxon>Sordariomycetes</taxon>
        <taxon>Hypocreomycetidae</taxon>
        <taxon>Hypocreales</taxon>
        <taxon>Clavicipitaceae</taxon>
        <taxon>Conoideocrella</taxon>
    </lineage>
</organism>
<dbReference type="Proteomes" id="UP001251528">
    <property type="component" value="Unassembled WGS sequence"/>
</dbReference>
<name>A0AAJ0FXH0_9HYPO</name>
<keyword evidence="1" id="KW-1133">Transmembrane helix</keyword>
<accession>A0AAJ0FXH0</accession>
<evidence type="ECO:0008006" key="4">
    <source>
        <dbReference type="Google" id="ProtNLM"/>
    </source>
</evidence>
<evidence type="ECO:0000313" key="2">
    <source>
        <dbReference type="EMBL" id="KAK2594958.1"/>
    </source>
</evidence>
<dbReference type="EMBL" id="JASWJB010000148">
    <property type="protein sequence ID" value="KAK2594958.1"/>
    <property type="molecule type" value="Genomic_DNA"/>
</dbReference>
<dbReference type="Gene3D" id="3.40.50.300">
    <property type="entry name" value="P-loop containing nucleotide triphosphate hydrolases"/>
    <property type="match status" value="1"/>
</dbReference>
<comment type="caution">
    <text evidence="2">The sequence shown here is derived from an EMBL/GenBank/DDBJ whole genome shotgun (WGS) entry which is preliminary data.</text>
</comment>
<dbReference type="Pfam" id="PF17784">
    <property type="entry name" value="Sulfotransfer_4"/>
    <property type="match status" value="1"/>
</dbReference>
<feature type="transmembrane region" description="Helical" evidence="1">
    <location>
        <begin position="234"/>
        <end position="257"/>
    </location>
</feature>
<dbReference type="SUPFAM" id="SSF52540">
    <property type="entry name" value="P-loop containing nucleoside triphosphate hydrolases"/>
    <property type="match status" value="1"/>
</dbReference>
<evidence type="ECO:0000313" key="3">
    <source>
        <dbReference type="Proteomes" id="UP001251528"/>
    </source>
</evidence>